<keyword evidence="1" id="KW-0472">Membrane</keyword>
<dbReference type="EMBL" id="BARW01000080">
    <property type="protein sequence ID" value="GAI69633.1"/>
    <property type="molecule type" value="Genomic_DNA"/>
</dbReference>
<reference evidence="2" key="1">
    <citation type="journal article" date="2014" name="Front. Microbiol.">
        <title>High frequency of phylogenetically diverse reductive dehalogenase-homologous genes in deep subseafloor sedimentary metagenomes.</title>
        <authorList>
            <person name="Kawai M."/>
            <person name="Futagami T."/>
            <person name="Toyoda A."/>
            <person name="Takaki Y."/>
            <person name="Nishi S."/>
            <person name="Hori S."/>
            <person name="Arai W."/>
            <person name="Tsubouchi T."/>
            <person name="Morono Y."/>
            <person name="Uchiyama I."/>
            <person name="Ito T."/>
            <person name="Fujiyama A."/>
            <person name="Inagaki F."/>
            <person name="Takami H."/>
        </authorList>
    </citation>
    <scope>NUCLEOTIDE SEQUENCE</scope>
    <source>
        <strain evidence="2">Expedition CK06-06</strain>
    </source>
</reference>
<gene>
    <name evidence="2" type="ORF">S12H4_00607</name>
</gene>
<sequence>MQITQVQIGNFLYPLTEGQPLPIKTGEVIRVFFAFKGKVPERTEVRIWASVYHYILDIMNRQEKAQTKGTMTLEATEELTDYETSMDITIGDIGSGLYGLIVELPDYDVSDKIDDCLEVAAIPGIFEMLGPLLMIGLMVGMVAMIMPMMEEGVG</sequence>
<protein>
    <submittedName>
        <fullName evidence="2">Uncharacterized protein</fullName>
    </submittedName>
</protein>
<keyword evidence="1" id="KW-0812">Transmembrane</keyword>
<comment type="caution">
    <text evidence="2">The sequence shown here is derived from an EMBL/GenBank/DDBJ whole genome shotgun (WGS) entry which is preliminary data.</text>
</comment>
<proteinExistence type="predicted"/>
<evidence type="ECO:0000256" key="1">
    <source>
        <dbReference type="SAM" id="Phobius"/>
    </source>
</evidence>
<organism evidence="2">
    <name type="scientific">marine sediment metagenome</name>
    <dbReference type="NCBI Taxonomy" id="412755"/>
    <lineage>
        <taxon>unclassified sequences</taxon>
        <taxon>metagenomes</taxon>
        <taxon>ecological metagenomes</taxon>
    </lineage>
</organism>
<dbReference type="AlphaFoldDB" id="X1QN20"/>
<feature type="transmembrane region" description="Helical" evidence="1">
    <location>
        <begin position="132"/>
        <end position="149"/>
    </location>
</feature>
<keyword evidence="1" id="KW-1133">Transmembrane helix</keyword>
<accession>X1QN20</accession>
<name>X1QN20_9ZZZZ</name>
<evidence type="ECO:0000313" key="2">
    <source>
        <dbReference type="EMBL" id="GAI69633.1"/>
    </source>
</evidence>